<accession>A0A815CQA2</accession>
<feature type="transmembrane region" description="Helical" evidence="8">
    <location>
        <begin position="97"/>
        <end position="116"/>
    </location>
</feature>
<keyword evidence="6" id="KW-0675">Receptor</keyword>
<dbReference type="Gene3D" id="1.20.1070.10">
    <property type="entry name" value="Rhodopsin 7-helix transmembrane proteins"/>
    <property type="match status" value="1"/>
</dbReference>
<dbReference type="EMBL" id="CAJNOR010002390">
    <property type="protein sequence ID" value="CAF1287450.1"/>
    <property type="molecule type" value="Genomic_DNA"/>
</dbReference>
<dbReference type="InterPro" id="IPR000276">
    <property type="entry name" value="GPCR_Rhodpsn"/>
</dbReference>
<feature type="transmembrane region" description="Helical" evidence="8">
    <location>
        <begin position="178"/>
        <end position="202"/>
    </location>
</feature>
<feature type="transmembrane region" description="Helical" evidence="8">
    <location>
        <begin position="223"/>
        <end position="247"/>
    </location>
</feature>
<keyword evidence="5 8" id="KW-0472">Membrane</keyword>
<keyword evidence="4" id="KW-0297">G-protein coupled receptor</keyword>
<dbReference type="SUPFAM" id="SSF81321">
    <property type="entry name" value="Family A G protein-coupled receptor-like"/>
    <property type="match status" value="1"/>
</dbReference>
<organism evidence="10 12">
    <name type="scientific">Adineta ricciae</name>
    <name type="common">Rotifer</name>
    <dbReference type="NCBI Taxonomy" id="249248"/>
    <lineage>
        <taxon>Eukaryota</taxon>
        <taxon>Metazoa</taxon>
        <taxon>Spiralia</taxon>
        <taxon>Gnathifera</taxon>
        <taxon>Rotifera</taxon>
        <taxon>Eurotatoria</taxon>
        <taxon>Bdelloidea</taxon>
        <taxon>Adinetida</taxon>
        <taxon>Adinetidae</taxon>
        <taxon>Adineta</taxon>
    </lineage>
</organism>
<gene>
    <name evidence="11" type="ORF">EDS130_LOCUS39133</name>
    <name evidence="10" type="ORF">XAT740_LOCUS28149</name>
</gene>
<evidence type="ECO:0000259" key="9">
    <source>
        <dbReference type="PROSITE" id="PS50262"/>
    </source>
</evidence>
<name>A0A815CQA2_ADIRI</name>
<evidence type="ECO:0000256" key="5">
    <source>
        <dbReference type="ARBA" id="ARBA00023136"/>
    </source>
</evidence>
<dbReference type="AlphaFoldDB" id="A0A815CQA2"/>
<evidence type="ECO:0000256" key="6">
    <source>
        <dbReference type="ARBA" id="ARBA00023170"/>
    </source>
</evidence>
<keyword evidence="3 8" id="KW-1133">Transmembrane helix</keyword>
<keyword evidence="2 8" id="KW-0812">Transmembrane</keyword>
<dbReference type="PANTHER" id="PTHR24240">
    <property type="entry name" value="OPSIN"/>
    <property type="match status" value="1"/>
</dbReference>
<dbReference type="PRINTS" id="PR00237">
    <property type="entry name" value="GPCRRHODOPSN"/>
</dbReference>
<dbReference type="Proteomes" id="UP000663828">
    <property type="component" value="Unassembled WGS sequence"/>
</dbReference>
<dbReference type="InterPro" id="IPR050125">
    <property type="entry name" value="GPCR_opsins"/>
</dbReference>
<dbReference type="GO" id="GO:0004930">
    <property type="term" value="F:G protein-coupled receptor activity"/>
    <property type="evidence" value="ECO:0007669"/>
    <property type="project" value="UniProtKB-KW"/>
</dbReference>
<dbReference type="Pfam" id="PF00001">
    <property type="entry name" value="7tm_1"/>
    <property type="match status" value="1"/>
</dbReference>
<feature type="transmembrane region" description="Helical" evidence="8">
    <location>
        <begin position="15"/>
        <end position="43"/>
    </location>
</feature>
<dbReference type="PROSITE" id="PS50262">
    <property type="entry name" value="G_PROTEIN_RECEP_F1_2"/>
    <property type="match status" value="1"/>
</dbReference>
<dbReference type="InterPro" id="IPR017452">
    <property type="entry name" value="GPCR_Rhodpsn_7TM"/>
</dbReference>
<evidence type="ECO:0000313" key="11">
    <source>
        <dbReference type="EMBL" id="CAF1444878.1"/>
    </source>
</evidence>
<evidence type="ECO:0000256" key="7">
    <source>
        <dbReference type="ARBA" id="ARBA00023224"/>
    </source>
</evidence>
<dbReference type="OrthoDB" id="10051116at2759"/>
<reference evidence="10" key="1">
    <citation type="submission" date="2021-02" db="EMBL/GenBank/DDBJ databases">
        <authorList>
            <person name="Nowell W R."/>
        </authorList>
    </citation>
    <scope>NUCLEOTIDE SEQUENCE</scope>
</reference>
<evidence type="ECO:0000256" key="4">
    <source>
        <dbReference type="ARBA" id="ARBA00023040"/>
    </source>
</evidence>
<dbReference type="CDD" id="cd00637">
    <property type="entry name" value="7tm_classA_rhodopsin-like"/>
    <property type="match status" value="1"/>
</dbReference>
<keyword evidence="7" id="KW-0807">Transducer</keyword>
<comment type="subcellular location">
    <subcellularLocation>
        <location evidence="1">Membrane</location>
        <topology evidence="1">Multi-pass membrane protein</topology>
    </subcellularLocation>
</comment>
<protein>
    <recommendedName>
        <fullName evidence="9">G-protein coupled receptors family 1 profile domain-containing protein</fullName>
    </recommendedName>
</protein>
<dbReference type="EMBL" id="CAJNOJ010000427">
    <property type="protein sequence ID" value="CAF1444878.1"/>
    <property type="molecule type" value="Genomic_DNA"/>
</dbReference>
<feature type="transmembrane region" description="Helical" evidence="8">
    <location>
        <begin position="259"/>
        <end position="282"/>
    </location>
</feature>
<evidence type="ECO:0000256" key="8">
    <source>
        <dbReference type="SAM" id="Phobius"/>
    </source>
</evidence>
<dbReference type="Proteomes" id="UP000663852">
    <property type="component" value="Unassembled WGS sequence"/>
</dbReference>
<evidence type="ECO:0000313" key="12">
    <source>
        <dbReference type="Proteomes" id="UP000663828"/>
    </source>
</evidence>
<feature type="transmembrane region" description="Helical" evidence="8">
    <location>
        <begin position="136"/>
        <end position="155"/>
    </location>
</feature>
<feature type="transmembrane region" description="Helical" evidence="8">
    <location>
        <begin position="55"/>
        <end position="77"/>
    </location>
</feature>
<evidence type="ECO:0000256" key="1">
    <source>
        <dbReference type="ARBA" id="ARBA00004141"/>
    </source>
</evidence>
<comment type="caution">
    <text evidence="10">The sequence shown here is derived from an EMBL/GenBank/DDBJ whole genome shotgun (WGS) entry which is preliminary data.</text>
</comment>
<feature type="domain" description="G-protein coupled receptors family 1 profile" evidence="9">
    <location>
        <begin position="29"/>
        <end position="279"/>
    </location>
</feature>
<evidence type="ECO:0000313" key="10">
    <source>
        <dbReference type="EMBL" id="CAF1287450.1"/>
    </source>
</evidence>
<sequence length="306" mass="35408">MPMNNTTVMTTNVEWWLILIDVLMIISTVSAVLLAIVFTIMVLMYRTCRTVSMMFSSNSCLAEILFGSTMANMAVFSFENDRQQKAYQDSLCTLRGYLGYVGCGLFFYSCALQTIYRYIVIVHPTRLSWQSARVQLIAISFMWLYCFLTMFPWLLTGDITYSVVDQICLVPLRLSVPIVYNMLVLYVIPMSMIIIIYMKLVHHMHKISTRATSAKTVFQIRRHFIVVCRIVIIVVILLILSIPYTVFNFMSFFTKPPKYHLRIAILVLDISQPLTMVIIFVLSQPVMDIIKKWRLLPMNTIHPTIT</sequence>
<proteinExistence type="predicted"/>
<keyword evidence="12" id="KW-1185">Reference proteome</keyword>
<evidence type="ECO:0000256" key="2">
    <source>
        <dbReference type="ARBA" id="ARBA00022692"/>
    </source>
</evidence>
<dbReference type="GO" id="GO:0016020">
    <property type="term" value="C:membrane"/>
    <property type="evidence" value="ECO:0007669"/>
    <property type="project" value="UniProtKB-SubCell"/>
</dbReference>
<evidence type="ECO:0000256" key="3">
    <source>
        <dbReference type="ARBA" id="ARBA00022989"/>
    </source>
</evidence>